<proteinExistence type="inferred from homology"/>
<keyword evidence="2 7" id="KW-0813">Transport</keyword>
<dbReference type="RefSeq" id="WP_182534736.1">
    <property type="nucleotide sequence ID" value="NZ_JACJIP010000005.1"/>
</dbReference>
<dbReference type="PANTHER" id="PTHR30151">
    <property type="entry name" value="ALKANE SULFONATE ABC TRANSPORTER-RELATED, MEMBRANE SUBUNIT"/>
    <property type="match status" value="1"/>
</dbReference>
<evidence type="ECO:0000259" key="8">
    <source>
        <dbReference type="PROSITE" id="PS50928"/>
    </source>
</evidence>
<organism evidence="9 10">
    <name type="scientific">Fontibacillus solani</name>
    <dbReference type="NCBI Taxonomy" id="1572857"/>
    <lineage>
        <taxon>Bacteria</taxon>
        <taxon>Bacillati</taxon>
        <taxon>Bacillota</taxon>
        <taxon>Bacilli</taxon>
        <taxon>Bacillales</taxon>
        <taxon>Paenibacillaceae</taxon>
        <taxon>Fontibacillus</taxon>
    </lineage>
</organism>
<evidence type="ECO:0000256" key="2">
    <source>
        <dbReference type="ARBA" id="ARBA00022448"/>
    </source>
</evidence>
<dbReference type="SUPFAM" id="SSF161098">
    <property type="entry name" value="MetI-like"/>
    <property type="match status" value="1"/>
</dbReference>
<gene>
    <name evidence="9" type="ORF">FHR92_001205</name>
</gene>
<dbReference type="GO" id="GO:0005886">
    <property type="term" value="C:plasma membrane"/>
    <property type="evidence" value="ECO:0007669"/>
    <property type="project" value="UniProtKB-SubCell"/>
</dbReference>
<dbReference type="Pfam" id="PF00528">
    <property type="entry name" value="BPD_transp_1"/>
    <property type="match status" value="1"/>
</dbReference>
<comment type="caution">
    <text evidence="9">The sequence shown here is derived from an EMBL/GenBank/DDBJ whole genome shotgun (WGS) entry which is preliminary data.</text>
</comment>
<sequence>MSRKQKSGFTNHVLLQFGVPLLSFILLIGLWQAKLFHTIFNIKIHQLPLPLSIWQALIDNWDTLLFYTKYTVSEAILGILIGSLIGFLFATISVIWPKWGVGGLILVAALNAVPIIALAPIMNLWFGDGLGSRVSIVTITTIAAMALNAHKGLQNVDPLALDLMHSYASSSYVIFWRLRLPNCLPHLFTALKINTTAGMIGAIVSEFFFSSKGLGYMLSNSLKIAQMSVGWACIVLSAIVGVLLYFIVQLLESLCIRWHVSQRTLK</sequence>
<feature type="domain" description="ABC transmembrane type-1" evidence="8">
    <location>
        <begin position="64"/>
        <end position="252"/>
    </location>
</feature>
<evidence type="ECO:0000256" key="4">
    <source>
        <dbReference type="ARBA" id="ARBA00022692"/>
    </source>
</evidence>
<comment type="similarity">
    <text evidence="7">Belongs to the binding-protein-dependent transport system permease family.</text>
</comment>
<dbReference type="GO" id="GO:0055085">
    <property type="term" value="P:transmembrane transport"/>
    <property type="evidence" value="ECO:0007669"/>
    <property type="project" value="InterPro"/>
</dbReference>
<dbReference type="AlphaFoldDB" id="A0A7W3SRI7"/>
<dbReference type="InterPro" id="IPR000515">
    <property type="entry name" value="MetI-like"/>
</dbReference>
<name>A0A7W3SRI7_9BACL</name>
<evidence type="ECO:0000256" key="1">
    <source>
        <dbReference type="ARBA" id="ARBA00004651"/>
    </source>
</evidence>
<keyword evidence="6 7" id="KW-0472">Membrane</keyword>
<keyword evidence="4 7" id="KW-0812">Transmembrane</keyword>
<evidence type="ECO:0000313" key="10">
    <source>
        <dbReference type="Proteomes" id="UP000567067"/>
    </source>
</evidence>
<evidence type="ECO:0000256" key="5">
    <source>
        <dbReference type="ARBA" id="ARBA00022989"/>
    </source>
</evidence>
<evidence type="ECO:0000256" key="6">
    <source>
        <dbReference type="ARBA" id="ARBA00023136"/>
    </source>
</evidence>
<feature type="transmembrane region" description="Helical" evidence="7">
    <location>
        <begin position="229"/>
        <end position="248"/>
    </location>
</feature>
<protein>
    <submittedName>
        <fullName evidence="9">NitT/TauT family transport system permease protein</fullName>
    </submittedName>
</protein>
<evidence type="ECO:0000313" key="9">
    <source>
        <dbReference type="EMBL" id="MBA9084744.1"/>
    </source>
</evidence>
<keyword evidence="5 7" id="KW-1133">Transmembrane helix</keyword>
<keyword evidence="10" id="KW-1185">Reference proteome</keyword>
<dbReference type="Gene3D" id="1.10.3720.10">
    <property type="entry name" value="MetI-like"/>
    <property type="match status" value="1"/>
</dbReference>
<dbReference type="PANTHER" id="PTHR30151:SF20">
    <property type="entry name" value="ABC TRANSPORTER PERMEASE PROTEIN HI_0355-RELATED"/>
    <property type="match status" value="1"/>
</dbReference>
<dbReference type="InterPro" id="IPR035906">
    <property type="entry name" value="MetI-like_sf"/>
</dbReference>
<dbReference type="PROSITE" id="PS50928">
    <property type="entry name" value="ABC_TM1"/>
    <property type="match status" value="1"/>
</dbReference>
<comment type="subcellular location">
    <subcellularLocation>
        <location evidence="1 7">Cell membrane</location>
        <topology evidence="1 7">Multi-pass membrane protein</topology>
    </subcellularLocation>
</comment>
<dbReference type="Proteomes" id="UP000567067">
    <property type="component" value="Unassembled WGS sequence"/>
</dbReference>
<feature type="transmembrane region" description="Helical" evidence="7">
    <location>
        <begin position="190"/>
        <end position="209"/>
    </location>
</feature>
<feature type="transmembrane region" description="Helical" evidence="7">
    <location>
        <begin position="75"/>
        <end position="96"/>
    </location>
</feature>
<dbReference type="EMBL" id="JACJIP010000005">
    <property type="protein sequence ID" value="MBA9084744.1"/>
    <property type="molecule type" value="Genomic_DNA"/>
</dbReference>
<reference evidence="9 10" key="1">
    <citation type="submission" date="2020-08" db="EMBL/GenBank/DDBJ databases">
        <title>Genomic Encyclopedia of Type Strains, Phase III (KMG-III): the genomes of soil and plant-associated and newly described type strains.</title>
        <authorList>
            <person name="Whitman W."/>
        </authorList>
    </citation>
    <scope>NUCLEOTIDE SEQUENCE [LARGE SCALE GENOMIC DNA]</scope>
    <source>
        <strain evidence="9 10">CECT 8693</strain>
    </source>
</reference>
<evidence type="ECO:0000256" key="3">
    <source>
        <dbReference type="ARBA" id="ARBA00022475"/>
    </source>
</evidence>
<keyword evidence="3" id="KW-1003">Cell membrane</keyword>
<feature type="transmembrane region" description="Helical" evidence="7">
    <location>
        <begin position="103"/>
        <end position="124"/>
    </location>
</feature>
<dbReference type="CDD" id="cd06261">
    <property type="entry name" value="TM_PBP2"/>
    <property type="match status" value="1"/>
</dbReference>
<evidence type="ECO:0000256" key="7">
    <source>
        <dbReference type="RuleBase" id="RU363032"/>
    </source>
</evidence>
<accession>A0A7W3SRI7</accession>
<feature type="transmembrane region" description="Helical" evidence="7">
    <location>
        <begin position="12"/>
        <end position="31"/>
    </location>
</feature>